<dbReference type="GO" id="GO:0048046">
    <property type="term" value="C:apoplast"/>
    <property type="evidence" value="ECO:0007669"/>
    <property type="project" value="UniProtKB-SubCell"/>
</dbReference>
<keyword evidence="6" id="KW-1185">Reference proteome</keyword>
<dbReference type="EMBL" id="CM018046">
    <property type="protein sequence ID" value="KAA8526518.1"/>
    <property type="molecule type" value="Genomic_DNA"/>
</dbReference>
<dbReference type="GO" id="GO:0009699">
    <property type="term" value="P:phenylpropanoid biosynthetic process"/>
    <property type="evidence" value="ECO:0007669"/>
    <property type="project" value="UniProtKB-ARBA"/>
</dbReference>
<dbReference type="AlphaFoldDB" id="A0A5J5A923"/>
<name>A0A5J5A923_9ASTE</name>
<evidence type="ECO:0000313" key="6">
    <source>
        <dbReference type="Proteomes" id="UP000325577"/>
    </source>
</evidence>
<evidence type="ECO:0000256" key="3">
    <source>
        <dbReference type="ARBA" id="ARBA00022525"/>
    </source>
</evidence>
<dbReference type="InterPro" id="IPR004265">
    <property type="entry name" value="Dirigent"/>
</dbReference>
<keyword evidence="3 4" id="KW-0964">Secreted</keyword>
<evidence type="ECO:0000313" key="5">
    <source>
        <dbReference type="EMBL" id="KAA8526518.1"/>
    </source>
</evidence>
<evidence type="ECO:0000256" key="2">
    <source>
        <dbReference type="ARBA" id="ARBA00011738"/>
    </source>
</evidence>
<dbReference type="Pfam" id="PF03018">
    <property type="entry name" value="Dirigent"/>
    <property type="match status" value="2"/>
</dbReference>
<evidence type="ECO:0000256" key="4">
    <source>
        <dbReference type="RuleBase" id="RU363099"/>
    </source>
</evidence>
<dbReference type="Gene3D" id="2.40.480.10">
    <property type="entry name" value="Allene oxide cyclase-like"/>
    <property type="match status" value="1"/>
</dbReference>
<organism evidence="5 6">
    <name type="scientific">Nyssa sinensis</name>
    <dbReference type="NCBI Taxonomy" id="561372"/>
    <lineage>
        <taxon>Eukaryota</taxon>
        <taxon>Viridiplantae</taxon>
        <taxon>Streptophyta</taxon>
        <taxon>Embryophyta</taxon>
        <taxon>Tracheophyta</taxon>
        <taxon>Spermatophyta</taxon>
        <taxon>Magnoliopsida</taxon>
        <taxon>eudicotyledons</taxon>
        <taxon>Gunneridae</taxon>
        <taxon>Pentapetalae</taxon>
        <taxon>asterids</taxon>
        <taxon>Cornales</taxon>
        <taxon>Nyssaceae</taxon>
        <taxon>Nyssa</taxon>
    </lineage>
</organism>
<keyword evidence="4" id="KW-0732">Signal</keyword>
<comment type="similarity">
    <text evidence="1 4">Belongs to the plant dirigent protein family.</text>
</comment>
<gene>
    <name evidence="5" type="ORF">F0562_008279</name>
</gene>
<feature type="signal peptide" evidence="4">
    <location>
        <begin position="1"/>
        <end position="26"/>
    </location>
</feature>
<feature type="chain" id="PRO_5023976632" description="Dirigent protein" evidence="4">
    <location>
        <begin position="27"/>
        <end position="305"/>
    </location>
</feature>
<proteinExistence type="inferred from homology"/>
<sequence>MAPNSIPTPTKLSLLLLLAMYMHSSADVGQPKETNMTLYLQDRSTGPNATVVPITGIPGQLWSSSNFGTVLCSDDPITEGLDENSAQIGRAQGIFVTSSLDGSIAHVSASIVFTNGPYNGNTIEIQGVSRQLDSVSEVAVVAGTGNFRTSEAEVPQLIETKMSLYFQDYATGPNATAITVTGIPGRVWSYSSFGTIFVTDDPITESIDKNSPEIARGQGIYVTSSLDGANTLVLVSIVFTNREYNGSTLEIQGRSIQLASVREVSVVSGTGKFRFARGYATFETVYLDTSIGYSVIRCNVTVLHY</sequence>
<comment type="function">
    <text evidence="4">Dirigent proteins impart stereoselectivity on the phenoxy radical-coupling reaction, yielding optically active lignans from two molecules of coniferyl alcohol in the biosynthesis of lignans, flavonolignans, and alkaloids and thus plays a central role in plant secondary metabolism.</text>
</comment>
<protein>
    <recommendedName>
        <fullName evidence="4">Dirigent protein</fullName>
    </recommendedName>
</protein>
<dbReference type="OrthoDB" id="1925209at2759"/>
<reference evidence="5 6" key="1">
    <citation type="submission" date="2019-09" db="EMBL/GenBank/DDBJ databases">
        <title>A chromosome-level genome assembly of the Chinese tupelo Nyssa sinensis.</title>
        <authorList>
            <person name="Yang X."/>
            <person name="Kang M."/>
            <person name="Yang Y."/>
            <person name="Xiong H."/>
            <person name="Wang M."/>
            <person name="Zhang Z."/>
            <person name="Wang Z."/>
            <person name="Wu H."/>
            <person name="Ma T."/>
            <person name="Liu J."/>
            <person name="Xi Z."/>
        </authorList>
    </citation>
    <scope>NUCLEOTIDE SEQUENCE [LARGE SCALE GENOMIC DNA]</scope>
    <source>
        <strain evidence="5">J267</strain>
        <tissue evidence="5">Leaf</tissue>
    </source>
</reference>
<dbReference type="InterPro" id="IPR044859">
    <property type="entry name" value="Allene_oxi_cyc_Dirigent"/>
</dbReference>
<comment type="subunit">
    <text evidence="2 4">Homodimer.</text>
</comment>
<dbReference type="PANTHER" id="PTHR21495">
    <property type="entry name" value="NUCLEOPORIN-RELATED"/>
    <property type="match status" value="1"/>
</dbReference>
<accession>A0A5J5A923</accession>
<evidence type="ECO:0000256" key="1">
    <source>
        <dbReference type="ARBA" id="ARBA00010746"/>
    </source>
</evidence>
<comment type="subcellular location">
    <subcellularLocation>
        <location evidence="4">Secreted</location>
        <location evidence="4">Extracellular space</location>
        <location evidence="4">Apoplast</location>
    </subcellularLocation>
</comment>
<dbReference type="Proteomes" id="UP000325577">
    <property type="component" value="Linkage Group LG3"/>
</dbReference>
<keyword evidence="4" id="KW-0052">Apoplast</keyword>